<dbReference type="VEuPathDB" id="TrichDB:TVAGG3_0077080"/>
<feature type="domain" description="Myb-like" evidence="1">
    <location>
        <begin position="60"/>
        <end position="110"/>
    </location>
</feature>
<organism evidence="3 4">
    <name type="scientific">Trichomonas vaginalis (strain ATCC PRA-98 / G3)</name>
    <dbReference type="NCBI Taxonomy" id="412133"/>
    <lineage>
        <taxon>Eukaryota</taxon>
        <taxon>Metamonada</taxon>
        <taxon>Parabasalia</taxon>
        <taxon>Trichomonadida</taxon>
        <taxon>Trichomonadidae</taxon>
        <taxon>Trichomonas</taxon>
    </lineage>
</organism>
<protein>
    <submittedName>
        <fullName evidence="3">Myb-like DNA-binding domain containing protein</fullName>
    </submittedName>
</protein>
<reference evidence="3" key="2">
    <citation type="journal article" date="2007" name="Science">
        <title>Draft genome sequence of the sexually transmitted pathogen Trichomonas vaginalis.</title>
        <authorList>
            <person name="Carlton J.M."/>
            <person name="Hirt R.P."/>
            <person name="Silva J.C."/>
            <person name="Delcher A.L."/>
            <person name="Schatz M."/>
            <person name="Zhao Q."/>
            <person name="Wortman J.R."/>
            <person name="Bidwell S.L."/>
            <person name="Alsmark U.C.M."/>
            <person name="Besteiro S."/>
            <person name="Sicheritz-Ponten T."/>
            <person name="Noel C.J."/>
            <person name="Dacks J.B."/>
            <person name="Foster P.G."/>
            <person name="Simillion C."/>
            <person name="Van de Peer Y."/>
            <person name="Miranda-Saavedra D."/>
            <person name="Barton G.J."/>
            <person name="Westrop G.D."/>
            <person name="Mueller S."/>
            <person name="Dessi D."/>
            <person name="Fiori P.L."/>
            <person name="Ren Q."/>
            <person name="Paulsen I."/>
            <person name="Zhang H."/>
            <person name="Bastida-Corcuera F.D."/>
            <person name="Simoes-Barbosa A."/>
            <person name="Brown M.T."/>
            <person name="Hayes R.D."/>
            <person name="Mukherjee M."/>
            <person name="Okumura C.Y."/>
            <person name="Schneider R."/>
            <person name="Smith A.J."/>
            <person name="Vanacova S."/>
            <person name="Villalvazo M."/>
            <person name="Haas B.J."/>
            <person name="Pertea M."/>
            <person name="Feldblyum T.V."/>
            <person name="Utterback T.R."/>
            <person name="Shu C.L."/>
            <person name="Osoegawa K."/>
            <person name="de Jong P.J."/>
            <person name="Hrdy I."/>
            <person name="Horvathova L."/>
            <person name="Zubacova Z."/>
            <person name="Dolezal P."/>
            <person name="Malik S.B."/>
            <person name="Logsdon J.M. Jr."/>
            <person name="Henze K."/>
            <person name="Gupta A."/>
            <person name="Wang C.C."/>
            <person name="Dunne R.L."/>
            <person name="Upcroft J.A."/>
            <person name="Upcroft P."/>
            <person name="White O."/>
            <person name="Salzberg S.L."/>
            <person name="Tang P."/>
            <person name="Chiu C.-H."/>
            <person name="Lee Y.-S."/>
            <person name="Embley T.M."/>
            <person name="Coombs G.H."/>
            <person name="Mottram J.C."/>
            <person name="Tachezy J."/>
            <person name="Fraser-Liggett C.M."/>
            <person name="Johnson P.J."/>
        </authorList>
    </citation>
    <scope>NUCLEOTIDE SEQUENCE [LARGE SCALE GENOMIC DNA]</scope>
    <source>
        <strain evidence="3">G3</strain>
    </source>
</reference>
<dbReference type="InterPro" id="IPR017930">
    <property type="entry name" value="Myb_dom"/>
</dbReference>
<dbReference type="InterPro" id="IPR050560">
    <property type="entry name" value="MYB_TF"/>
</dbReference>
<feature type="domain" description="HTH myb-type" evidence="2">
    <location>
        <begin position="11"/>
        <end position="63"/>
    </location>
</feature>
<dbReference type="OrthoDB" id="294697at2759"/>
<dbReference type="EMBL" id="DS113392">
    <property type="protein sequence ID" value="EAY07770.1"/>
    <property type="molecule type" value="Genomic_DNA"/>
</dbReference>
<gene>
    <name evidence="3" type="ORF">TVAG_000540</name>
</gene>
<dbReference type="RefSeq" id="XP_001319993.1">
    <property type="nucleotide sequence ID" value="XM_001319958.1"/>
</dbReference>
<sequence>MTSTQMVSVQKKRQMFTKEQDQLLINLVAASSEKPNWRNIAEAMGKTSKQCRERYRTYLAPNVSNTEWTEEEDERLRSLVQEIGKHWCKLREYFPGRSDGNIKNRYNFHIESYRKQKKLQKIAASDANSSVDSQSCVFDESIFDMFNVFQFSYENSVPCAC</sequence>
<dbReference type="CDD" id="cd00167">
    <property type="entry name" value="SANT"/>
    <property type="match status" value="2"/>
</dbReference>
<dbReference type="eggNOG" id="KOG0048">
    <property type="taxonomic scope" value="Eukaryota"/>
</dbReference>
<dbReference type="SUPFAM" id="SSF46689">
    <property type="entry name" value="Homeodomain-like"/>
    <property type="match status" value="2"/>
</dbReference>
<dbReference type="PROSITE" id="PS51294">
    <property type="entry name" value="HTH_MYB"/>
    <property type="match status" value="2"/>
</dbReference>
<dbReference type="GO" id="GO:0000981">
    <property type="term" value="F:DNA-binding transcription factor activity, RNA polymerase II-specific"/>
    <property type="evidence" value="ECO:0000318"/>
    <property type="project" value="GO_Central"/>
</dbReference>
<keyword evidence="4" id="KW-1185">Reference proteome</keyword>
<dbReference type="InParanoid" id="A2EHT0"/>
<feature type="domain" description="HTH myb-type" evidence="2">
    <location>
        <begin position="68"/>
        <end position="118"/>
    </location>
</feature>
<dbReference type="Proteomes" id="UP000001542">
    <property type="component" value="Unassembled WGS sequence"/>
</dbReference>
<evidence type="ECO:0000259" key="1">
    <source>
        <dbReference type="PROSITE" id="PS50090"/>
    </source>
</evidence>
<dbReference type="InterPro" id="IPR009057">
    <property type="entry name" value="Homeodomain-like_sf"/>
</dbReference>
<dbReference type="GO" id="GO:0000978">
    <property type="term" value="F:RNA polymerase II cis-regulatory region sequence-specific DNA binding"/>
    <property type="evidence" value="ECO:0000318"/>
    <property type="project" value="GO_Central"/>
</dbReference>
<dbReference type="PANTHER" id="PTHR45614">
    <property type="entry name" value="MYB PROTEIN-RELATED"/>
    <property type="match status" value="1"/>
</dbReference>
<dbReference type="KEGG" id="tva:4765665"/>
<accession>A2EHT0</accession>
<reference evidence="3" key="1">
    <citation type="submission" date="2006-10" db="EMBL/GenBank/DDBJ databases">
        <authorList>
            <person name="Amadeo P."/>
            <person name="Zhao Q."/>
            <person name="Wortman J."/>
            <person name="Fraser-Liggett C."/>
            <person name="Carlton J."/>
        </authorList>
    </citation>
    <scope>NUCLEOTIDE SEQUENCE</scope>
    <source>
        <strain evidence="3">G3</strain>
    </source>
</reference>
<dbReference type="GO" id="GO:0005634">
    <property type="term" value="C:nucleus"/>
    <property type="evidence" value="ECO:0000318"/>
    <property type="project" value="GO_Central"/>
</dbReference>
<dbReference type="InterPro" id="IPR001005">
    <property type="entry name" value="SANT/Myb"/>
</dbReference>
<keyword evidence="3" id="KW-0238">DNA-binding</keyword>
<dbReference type="PANTHER" id="PTHR45614:SF253">
    <property type="entry name" value="CHROMOSOME UNDETERMINED SCAFFOLD_38, WHOLE GENOME SHOTGUN SEQUENCE"/>
    <property type="match status" value="1"/>
</dbReference>
<proteinExistence type="predicted"/>
<evidence type="ECO:0000313" key="4">
    <source>
        <dbReference type="Proteomes" id="UP000001542"/>
    </source>
</evidence>
<evidence type="ECO:0000259" key="2">
    <source>
        <dbReference type="PROSITE" id="PS51294"/>
    </source>
</evidence>
<dbReference type="SMART" id="SM00717">
    <property type="entry name" value="SANT"/>
    <property type="match status" value="2"/>
</dbReference>
<dbReference type="VEuPathDB" id="TrichDB:TVAG_000540"/>
<dbReference type="GO" id="GO:0006355">
    <property type="term" value="P:regulation of DNA-templated transcription"/>
    <property type="evidence" value="ECO:0000318"/>
    <property type="project" value="GO_Central"/>
</dbReference>
<feature type="domain" description="Myb-like" evidence="1">
    <location>
        <begin position="8"/>
        <end position="59"/>
    </location>
</feature>
<dbReference type="AlphaFoldDB" id="A2EHT0"/>
<dbReference type="Pfam" id="PF13921">
    <property type="entry name" value="Myb_DNA-bind_6"/>
    <property type="match status" value="1"/>
</dbReference>
<dbReference type="STRING" id="5722.A2EHT0"/>
<dbReference type="Gene3D" id="1.10.10.60">
    <property type="entry name" value="Homeodomain-like"/>
    <property type="match status" value="2"/>
</dbReference>
<dbReference type="PROSITE" id="PS50090">
    <property type="entry name" value="MYB_LIKE"/>
    <property type="match status" value="2"/>
</dbReference>
<dbReference type="SMR" id="A2EHT0"/>
<evidence type="ECO:0000313" key="3">
    <source>
        <dbReference type="EMBL" id="EAY07770.1"/>
    </source>
</evidence>
<name>A2EHT0_TRIV3</name>